<accession>A0A918QTZ2</accession>
<keyword evidence="4" id="KW-1185">Reference proteome</keyword>
<dbReference type="Gene3D" id="3.30.360.10">
    <property type="entry name" value="Dihydrodipicolinate Reductase, domain 2"/>
    <property type="match status" value="1"/>
</dbReference>
<dbReference type="Proteomes" id="UP000636004">
    <property type="component" value="Unassembled WGS sequence"/>
</dbReference>
<dbReference type="Gene3D" id="3.40.50.720">
    <property type="entry name" value="NAD(P)-binding Rossmann-like Domain"/>
    <property type="match status" value="1"/>
</dbReference>
<evidence type="ECO:0000259" key="1">
    <source>
        <dbReference type="Pfam" id="PF01408"/>
    </source>
</evidence>
<evidence type="ECO:0000259" key="2">
    <source>
        <dbReference type="Pfam" id="PF19051"/>
    </source>
</evidence>
<dbReference type="PANTHER" id="PTHR43818">
    <property type="entry name" value="BCDNA.GH03377"/>
    <property type="match status" value="1"/>
</dbReference>
<dbReference type="AlphaFoldDB" id="A0A918QTZ2"/>
<dbReference type="RefSeq" id="WP_189359506.1">
    <property type="nucleotide sequence ID" value="NZ_BMWZ01000002.1"/>
</dbReference>
<name>A0A918QTZ2_9FLAO</name>
<dbReference type="InterPro" id="IPR050463">
    <property type="entry name" value="Gfo/Idh/MocA_oxidrdct_glycsds"/>
</dbReference>
<dbReference type="Pfam" id="PF01408">
    <property type="entry name" value="GFO_IDH_MocA"/>
    <property type="match status" value="1"/>
</dbReference>
<protein>
    <submittedName>
        <fullName evidence="3">Oxidoreductase</fullName>
    </submittedName>
</protein>
<comment type="caution">
    <text evidence="3">The sequence shown here is derived from an EMBL/GenBank/DDBJ whole genome shotgun (WGS) entry which is preliminary data.</text>
</comment>
<dbReference type="InterPro" id="IPR043906">
    <property type="entry name" value="Gfo/Idh/MocA_OxRdtase_bact_C"/>
</dbReference>
<reference evidence="3" key="2">
    <citation type="submission" date="2020-09" db="EMBL/GenBank/DDBJ databases">
        <authorList>
            <person name="Sun Q."/>
            <person name="Kim S."/>
        </authorList>
    </citation>
    <scope>NUCLEOTIDE SEQUENCE</scope>
    <source>
        <strain evidence="3">KCTC 12710</strain>
    </source>
</reference>
<feature type="domain" description="Gfo/Idh/MocA-like oxidoreductase bacterial type C-terminal" evidence="2">
    <location>
        <begin position="206"/>
        <end position="275"/>
    </location>
</feature>
<dbReference type="InterPro" id="IPR006311">
    <property type="entry name" value="TAT_signal"/>
</dbReference>
<sequence length="458" mass="51476">MKKTHVSRRSFLGRTAMASVGVVVLPSLLSLSPNNKLNIAAIGVGNRGGQNLRVVAKTNNIVALCDVDDFFLQKAGADFPQAQKFVDFRKMFDQMSKEIDAVLISTPDHTHFAATMIAMQLGKHVYVEKPLAHNIWQLRTLKKAANHYGIISQMGNQGHTTEGIRLIKEWYDADVLGEVKEVHAWRGENKFRSGYYFTKPESFPAPKQNVPSNLNWDLWLGPVANRPFNSVYAPKSWRGFYDFGLGQLGDWACHTMDAPYWTLNLGAPHKVKAEIPEAGFNHQSFIPDASTVTFSFKKRGAKPPVKLVWHEGYKKPNIEIKPEWGIKELNSGGGMLMIGSKKTLMTGARPEKPRLLVSDEEWAEFLKNAPEKTIPRVGHNQPHKEWLNAIKNNTQPGSNFDYATGLTEMALVGVMAQRFGGLIKYDEAHMKIKNRPELNGYIKESARDGWSFGEDLWT</sequence>
<dbReference type="SUPFAM" id="SSF55347">
    <property type="entry name" value="Glyceraldehyde-3-phosphate dehydrogenase-like, C-terminal domain"/>
    <property type="match status" value="1"/>
</dbReference>
<reference evidence="3" key="1">
    <citation type="journal article" date="2014" name="Int. J. Syst. Evol. Microbiol.">
        <title>Complete genome sequence of Corynebacterium casei LMG S-19264T (=DSM 44701T), isolated from a smear-ripened cheese.</title>
        <authorList>
            <consortium name="US DOE Joint Genome Institute (JGI-PGF)"/>
            <person name="Walter F."/>
            <person name="Albersmeier A."/>
            <person name="Kalinowski J."/>
            <person name="Ruckert C."/>
        </authorList>
    </citation>
    <scope>NUCLEOTIDE SEQUENCE</scope>
    <source>
        <strain evidence="3">KCTC 12710</strain>
    </source>
</reference>
<dbReference type="EMBL" id="BMWZ01000002">
    <property type="protein sequence ID" value="GGZ73310.1"/>
    <property type="molecule type" value="Genomic_DNA"/>
</dbReference>
<evidence type="ECO:0000313" key="4">
    <source>
        <dbReference type="Proteomes" id="UP000636004"/>
    </source>
</evidence>
<proteinExistence type="predicted"/>
<feature type="domain" description="Gfo/Idh/MocA-like oxidoreductase N-terminal" evidence="1">
    <location>
        <begin position="37"/>
        <end position="153"/>
    </location>
</feature>
<dbReference type="PANTHER" id="PTHR43818:SF10">
    <property type="entry name" value="NADH-DEPENDENT DEHYDROGENASE-RELATED"/>
    <property type="match status" value="1"/>
</dbReference>
<dbReference type="Pfam" id="PF19051">
    <property type="entry name" value="GFO_IDH_MocA_C2"/>
    <property type="match status" value="1"/>
</dbReference>
<gene>
    <name evidence="3" type="ORF">GCM10007028_08180</name>
</gene>
<dbReference type="SUPFAM" id="SSF51735">
    <property type="entry name" value="NAD(P)-binding Rossmann-fold domains"/>
    <property type="match status" value="1"/>
</dbReference>
<dbReference type="PROSITE" id="PS51318">
    <property type="entry name" value="TAT"/>
    <property type="match status" value="1"/>
</dbReference>
<evidence type="ECO:0000313" key="3">
    <source>
        <dbReference type="EMBL" id="GGZ73310.1"/>
    </source>
</evidence>
<dbReference type="InterPro" id="IPR000683">
    <property type="entry name" value="Gfo/Idh/MocA-like_OxRdtase_N"/>
</dbReference>
<dbReference type="InterPro" id="IPR036291">
    <property type="entry name" value="NAD(P)-bd_dom_sf"/>
</dbReference>
<dbReference type="GO" id="GO:0000166">
    <property type="term" value="F:nucleotide binding"/>
    <property type="evidence" value="ECO:0007669"/>
    <property type="project" value="InterPro"/>
</dbReference>
<organism evidence="3 4">
    <name type="scientific">Algibacter mikhailovii</name>
    <dbReference type="NCBI Taxonomy" id="425498"/>
    <lineage>
        <taxon>Bacteria</taxon>
        <taxon>Pseudomonadati</taxon>
        <taxon>Bacteroidota</taxon>
        <taxon>Flavobacteriia</taxon>
        <taxon>Flavobacteriales</taxon>
        <taxon>Flavobacteriaceae</taxon>
        <taxon>Algibacter</taxon>
    </lineage>
</organism>